<organism evidence="2 3">
    <name type="scientific">Bacillus norwichensis</name>
    <dbReference type="NCBI Taxonomy" id="2762217"/>
    <lineage>
        <taxon>Bacteria</taxon>
        <taxon>Bacillati</taxon>
        <taxon>Bacillota</taxon>
        <taxon>Bacilli</taxon>
        <taxon>Bacillales</taxon>
        <taxon>Bacillaceae</taxon>
        <taxon>Bacillus</taxon>
    </lineage>
</organism>
<feature type="transmembrane region" description="Helical" evidence="1">
    <location>
        <begin position="153"/>
        <end position="172"/>
    </location>
</feature>
<dbReference type="EMBL" id="JACSPV010000031">
    <property type="protein sequence ID" value="MBD8006490.1"/>
    <property type="molecule type" value="Genomic_DNA"/>
</dbReference>
<keyword evidence="3" id="KW-1185">Reference proteome</keyword>
<keyword evidence="1" id="KW-0812">Transmembrane</keyword>
<feature type="transmembrane region" description="Helical" evidence="1">
    <location>
        <begin position="96"/>
        <end position="117"/>
    </location>
</feature>
<feature type="transmembrane region" description="Helical" evidence="1">
    <location>
        <begin position="65"/>
        <end position="84"/>
    </location>
</feature>
<reference evidence="2 3" key="1">
    <citation type="submission" date="2020-08" db="EMBL/GenBank/DDBJ databases">
        <title>A Genomic Blueprint of the Chicken Gut Microbiome.</title>
        <authorList>
            <person name="Gilroy R."/>
            <person name="Ravi A."/>
            <person name="Getino M."/>
            <person name="Pursley I."/>
            <person name="Horton D.L."/>
            <person name="Alikhan N.-F."/>
            <person name="Baker D."/>
            <person name="Gharbi K."/>
            <person name="Hall N."/>
            <person name="Watson M."/>
            <person name="Adriaenssens E.M."/>
            <person name="Foster-Nyarko E."/>
            <person name="Jarju S."/>
            <person name="Secka A."/>
            <person name="Antonio M."/>
            <person name="Oren A."/>
            <person name="Chaudhuri R."/>
            <person name="La Ragione R.M."/>
            <person name="Hildebrand F."/>
            <person name="Pallen M.J."/>
        </authorList>
    </citation>
    <scope>NUCLEOTIDE SEQUENCE [LARGE SCALE GENOMIC DNA]</scope>
    <source>
        <strain evidence="2 3">Sa1BUA2</strain>
    </source>
</reference>
<accession>A0ABR8VP01</accession>
<dbReference type="Proteomes" id="UP000648182">
    <property type="component" value="Unassembled WGS sequence"/>
</dbReference>
<feature type="transmembrane region" description="Helical" evidence="1">
    <location>
        <begin position="6"/>
        <end position="23"/>
    </location>
</feature>
<feature type="transmembrane region" description="Helical" evidence="1">
    <location>
        <begin position="184"/>
        <end position="203"/>
    </location>
</feature>
<sequence>MWMPLLLSGISVMGLGIGGLLSSSINRFFPKKLPYVYVICGGILIGIITFDLIPHTLIDFEFRGVLLGTLTGYIMMLIIGHFFHHEDGINVSERTLGFLVAAVFFHHIIMGFSYGAVTLFNSHSFLTAMILHQIPEGIAIMTTLLVTRIKGVTFLYIITILSVVFGVSAFLGETVKGSARTVDTLLTGTTIGTLLFVTLNEIIGKSKKQFGWIPLLLMVTFGAIMIKVYISLLTD</sequence>
<comment type="caution">
    <text evidence="2">The sequence shown here is derived from an EMBL/GenBank/DDBJ whole genome shotgun (WGS) entry which is preliminary data.</text>
</comment>
<keyword evidence="1" id="KW-1133">Transmembrane helix</keyword>
<gene>
    <name evidence="2" type="ORF">H9631_15530</name>
</gene>
<proteinExistence type="predicted"/>
<dbReference type="RefSeq" id="WP_191814376.1">
    <property type="nucleotide sequence ID" value="NZ_JACSPV010000031.1"/>
</dbReference>
<protein>
    <recommendedName>
        <fullName evidence="4">Zinc uptake transporter</fullName>
    </recommendedName>
</protein>
<evidence type="ECO:0008006" key="4">
    <source>
        <dbReference type="Google" id="ProtNLM"/>
    </source>
</evidence>
<name>A0ABR8VP01_9BACI</name>
<feature type="transmembrane region" description="Helical" evidence="1">
    <location>
        <begin position="35"/>
        <end position="53"/>
    </location>
</feature>
<feature type="transmembrane region" description="Helical" evidence="1">
    <location>
        <begin position="210"/>
        <end position="230"/>
    </location>
</feature>
<keyword evidence="1" id="KW-0472">Membrane</keyword>
<feature type="transmembrane region" description="Helical" evidence="1">
    <location>
        <begin position="123"/>
        <end position="146"/>
    </location>
</feature>
<evidence type="ECO:0000313" key="2">
    <source>
        <dbReference type="EMBL" id="MBD8006490.1"/>
    </source>
</evidence>
<evidence type="ECO:0000313" key="3">
    <source>
        <dbReference type="Proteomes" id="UP000648182"/>
    </source>
</evidence>
<evidence type="ECO:0000256" key="1">
    <source>
        <dbReference type="SAM" id="Phobius"/>
    </source>
</evidence>